<gene>
    <name evidence="2" type="ORF">GA0070612_6119</name>
</gene>
<organism evidence="2 3">
    <name type="scientific">Micromonospora chokoriensis</name>
    <dbReference type="NCBI Taxonomy" id="356851"/>
    <lineage>
        <taxon>Bacteria</taxon>
        <taxon>Bacillati</taxon>
        <taxon>Actinomycetota</taxon>
        <taxon>Actinomycetes</taxon>
        <taxon>Micromonosporales</taxon>
        <taxon>Micromonosporaceae</taxon>
        <taxon>Micromonospora</taxon>
    </lineage>
</organism>
<evidence type="ECO:0000313" key="2">
    <source>
        <dbReference type="EMBL" id="SCF30184.1"/>
    </source>
</evidence>
<dbReference type="SUPFAM" id="SSF47090">
    <property type="entry name" value="PGBD-like"/>
    <property type="match status" value="1"/>
</dbReference>
<reference evidence="3" key="1">
    <citation type="submission" date="2016-06" db="EMBL/GenBank/DDBJ databases">
        <authorList>
            <person name="Varghese N."/>
            <person name="Submissions Spin"/>
        </authorList>
    </citation>
    <scope>NUCLEOTIDE SEQUENCE [LARGE SCALE GENOMIC DNA]</scope>
    <source>
        <strain evidence="3">DSM 45160</strain>
    </source>
</reference>
<keyword evidence="1" id="KW-1133">Transmembrane helix</keyword>
<dbReference type="AlphaFoldDB" id="A0A1C4ZB83"/>
<dbReference type="Proteomes" id="UP000198224">
    <property type="component" value="Chromosome I"/>
</dbReference>
<name>A0A1C4ZB83_9ACTN</name>
<keyword evidence="3" id="KW-1185">Reference proteome</keyword>
<dbReference type="EMBL" id="LT607409">
    <property type="protein sequence ID" value="SCF30184.1"/>
    <property type="molecule type" value="Genomic_DNA"/>
</dbReference>
<proteinExistence type="predicted"/>
<sequence length="377" mass="37591">MPRSNPTEGRGRWTNRRTAIVAATVAVVVAVGAGVGALALRRHPGGADASAPPQVTTTKVARADLSDTRSLNGTLGFGPERVVKGAGEGIVTRLPKVGDTVARGKPLYHVDDRPVPVLFGGTPLFRTLDKPGLVGSDVRLVSDNLKALGFHTGSQPSRGKDGTRIGAGQALLTASLVAAIKKWQQSIGLEPTGTIGVGQVAVLTGPARVSAVKALPGDAVAGELLAVTEKVKLVTVPVAATEVGTITVGAAVVVALPDGSEIPGKVASVSQTVTGGGSDGGGGQGKPPTVEVLVAPTRTADVAKIDAAAVQVRFTTAVHENVLAVPVGALVALSEGGHALQLPGGGLVAVETGMFARGLVEISGTGVTEGLDVVTAS</sequence>
<evidence type="ECO:0008006" key="4">
    <source>
        <dbReference type="Google" id="ProtNLM"/>
    </source>
</evidence>
<evidence type="ECO:0000256" key="1">
    <source>
        <dbReference type="SAM" id="Phobius"/>
    </source>
</evidence>
<keyword evidence="1" id="KW-0812">Transmembrane</keyword>
<protein>
    <recommendedName>
        <fullName evidence="4">Peptidoglycan binding domain-containing protein</fullName>
    </recommendedName>
</protein>
<keyword evidence="1" id="KW-0472">Membrane</keyword>
<accession>A0A1C4ZB83</accession>
<evidence type="ECO:0000313" key="3">
    <source>
        <dbReference type="Proteomes" id="UP000198224"/>
    </source>
</evidence>
<feature type="transmembrane region" description="Helical" evidence="1">
    <location>
        <begin position="20"/>
        <end position="40"/>
    </location>
</feature>
<dbReference type="InterPro" id="IPR036365">
    <property type="entry name" value="PGBD-like_sf"/>
</dbReference>